<dbReference type="RefSeq" id="WP_190136442.1">
    <property type="nucleotide sequence ID" value="NZ_BNBT01000037.1"/>
</dbReference>
<proteinExistence type="predicted"/>
<evidence type="ECO:0000313" key="6">
    <source>
        <dbReference type="Proteomes" id="UP000608024"/>
    </source>
</evidence>
<dbReference type="SUPFAM" id="SSF46689">
    <property type="entry name" value="Homeodomain-like"/>
    <property type="match status" value="1"/>
</dbReference>
<evidence type="ECO:0000259" key="4">
    <source>
        <dbReference type="PROSITE" id="PS01124"/>
    </source>
</evidence>
<dbReference type="Gene3D" id="1.10.10.60">
    <property type="entry name" value="Homeodomain-like"/>
    <property type="match status" value="1"/>
</dbReference>
<comment type="caution">
    <text evidence="5">The sequence shown here is derived from an EMBL/GenBank/DDBJ whole genome shotgun (WGS) entry which is preliminary data.</text>
</comment>
<feature type="domain" description="HTH araC/xylS-type" evidence="4">
    <location>
        <begin position="211"/>
        <end position="312"/>
    </location>
</feature>
<gene>
    <name evidence="5" type="ORF">GCM10018785_30220</name>
</gene>
<dbReference type="PRINTS" id="PR00032">
    <property type="entry name" value="HTHARAC"/>
</dbReference>
<dbReference type="Pfam" id="PF12833">
    <property type="entry name" value="HTH_18"/>
    <property type="match status" value="1"/>
</dbReference>
<accession>A0A918ZMM2</accession>
<sequence>MRAASETAASSDDRATLLRDTLSGWLAPVVVSARGDGPLRGSAHLRRFGYLRLITQEAGPLRLTRNARMLARQSGDAVALVLPRAGTARLTQDGRAASLAPGELALIDLRAAFTYEQAEGARVLIYRVPAHALNVPQTAVRSVTGRAVPAAEGVAALLAPLLLSLDEPAAPIPDAAGDGLGGVVTEFVAALVHELTEDEESRGAGRDELVRAVRAYIERNLHDPDLAPERIAAEHRISVRYLHRLFEAEGVTVSRLIQQSRVERCAQELERRERVGRSIAAVALRWGFRSPAHFSRAFKAVYGHSPRQWRARQSEGDIP</sequence>
<dbReference type="GO" id="GO:0003700">
    <property type="term" value="F:DNA-binding transcription factor activity"/>
    <property type="evidence" value="ECO:0007669"/>
    <property type="project" value="InterPro"/>
</dbReference>
<dbReference type="PANTHER" id="PTHR46796:SF6">
    <property type="entry name" value="ARAC SUBFAMILY"/>
    <property type="match status" value="1"/>
</dbReference>
<reference evidence="5" key="1">
    <citation type="journal article" date="2014" name="Int. J. Syst. Evol. Microbiol.">
        <title>Complete genome sequence of Corynebacterium casei LMG S-19264T (=DSM 44701T), isolated from a smear-ripened cheese.</title>
        <authorList>
            <consortium name="US DOE Joint Genome Institute (JGI-PGF)"/>
            <person name="Walter F."/>
            <person name="Albersmeier A."/>
            <person name="Kalinowski J."/>
            <person name="Ruckert C."/>
        </authorList>
    </citation>
    <scope>NUCLEOTIDE SEQUENCE</scope>
    <source>
        <strain evidence="5">JCM 4784</strain>
    </source>
</reference>
<keyword evidence="6" id="KW-1185">Reference proteome</keyword>
<dbReference type="InterPro" id="IPR020449">
    <property type="entry name" value="Tscrpt_reg_AraC-type_HTH"/>
</dbReference>
<dbReference type="AlphaFoldDB" id="A0A918ZMM2"/>
<dbReference type="InterPro" id="IPR050204">
    <property type="entry name" value="AraC_XylS_family_regulators"/>
</dbReference>
<dbReference type="GO" id="GO:0043565">
    <property type="term" value="F:sequence-specific DNA binding"/>
    <property type="evidence" value="ECO:0007669"/>
    <property type="project" value="InterPro"/>
</dbReference>
<dbReference type="InterPro" id="IPR009057">
    <property type="entry name" value="Homeodomain-like_sf"/>
</dbReference>
<dbReference type="InterPro" id="IPR035418">
    <property type="entry name" value="AraC-bd_2"/>
</dbReference>
<evidence type="ECO:0000313" key="5">
    <source>
        <dbReference type="EMBL" id="GHE58933.1"/>
    </source>
</evidence>
<dbReference type="PROSITE" id="PS01124">
    <property type="entry name" value="HTH_ARAC_FAMILY_2"/>
    <property type="match status" value="1"/>
</dbReference>
<evidence type="ECO:0000256" key="3">
    <source>
        <dbReference type="ARBA" id="ARBA00023163"/>
    </source>
</evidence>
<dbReference type="Pfam" id="PF14525">
    <property type="entry name" value="AraC_binding_2"/>
    <property type="match status" value="1"/>
</dbReference>
<keyword evidence="1" id="KW-0805">Transcription regulation</keyword>
<organism evidence="5 6">
    <name type="scientific">Streptomyces longispororuber</name>
    <dbReference type="NCBI Taxonomy" id="68230"/>
    <lineage>
        <taxon>Bacteria</taxon>
        <taxon>Bacillati</taxon>
        <taxon>Actinomycetota</taxon>
        <taxon>Actinomycetes</taxon>
        <taxon>Kitasatosporales</taxon>
        <taxon>Streptomycetaceae</taxon>
        <taxon>Streptomyces</taxon>
    </lineage>
</organism>
<dbReference type="PANTHER" id="PTHR46796">
    <property type="entry name" value="HTH-TYPE TRANSCRIPTIONAL ACTIVATOR RHAS-RELATED"/>
    <property type="match status" value="1"/>
</dbReference>
<keyword evidence="3" id="KW-0804">Transcription</keyword>
<keyword evidence="2" id="KW-0238">DNA-binding</keyword>
<dbReference type="Proteomes" id="UP000608024">
    <property type="component" value="Unassembled WGS sequence"/>
</dbReference>
<dbReference type="InterPro" id="IPR018060">
    <property type="entry name" value="HTH_AraC"/>
</dbReference>
<evidence type="ECO:0000256" key="1">
    <source>
        <dbReference type="ARBA" id="ARBA00023015"/>
    </source>
</evidence>
<reference evidence="5" key="2">
    <citation type="submission" date="2020-09" db="EMBL/GenBank/DDBJ databases">
        <authorList>
            <person name="Sun Q."/>
            <person name="Ohkuma M."/>
        </authorList>
    </citation>
    <scope>NUCLEOTIDE SEQUENCE</scope>
    <source>
        <strain evidence="5">JCM 4784</strain>
    </source>
</reference>
<evidence type="ECO:0000256" key="2">
    <source>
        <dbReference type="ARBA" id="ARBA00023125"/>
    </source>
</evidence>
<dbReference type="EMBL" id="BNBT01000037">
    <property type="protein sequence ID" value="GHE58933.1"/>
    <property type="molecule type" value="Genomic_DNA"/>
</dbReference>
<name>A0A918ZMM2_9ACTN</name>
<dbReference type="SMART" id="SM00342">
    <property type="entry name" value="HTH_ARAC"/>
    <property type="match status" value="1"/>
</dbReference>
<protein>
    <submittedName>
        <fullName evidence="5">AraC family transcriptional regulator</fullName>
    </submittedName>
</protein>